<dbReference type="NCBIfam" id="TIGR01903">
    <property type="entry name" value="cas5_csm4"/>
    <property type="match status" value="1"/>
</dbReference>
<organism evidence="6 7">
    <name type="scientific">Megasphaera micronuciformis F0359</name>
    <dbReference type="NCBI Taxonomy" id="706434"/>
    <lineage>
        <taxon>Bacteria</taxon>
        <taxon>Bacillati</taxon>
        <taxon>Bacillota</taxon>
        <taxon>Negativicutes</taxon>
        <taxon>Veillonellales</taxon>
        <taxon>Veillonellaceae</taxon>
        <taxon>Megasphaera</taxon>
    </lineage>
</organism>
<evidence type="ECO:0000256" key="2">
    <source>
        <dbReference type="ARBA" id="ARBA00016109"/>
    </source>
</evidence>
<dbReference type="HOGENOM" id="CLU_062371_1_0_9"/>
<name>E2ZE72_9FIRM</name>
<dbReference type="EMBL" id="AECS01000049">
    <property type="protein sequence ID" value="EFQ03346.1"/>
    <property type="molecule type" value="Genomic_DNA"/>
</dbReference>
<dbReference type="RefSeq" id="WP_006943181.1">
    <property type="nucleotide sequence ID" value="NZ_GL538212.1"/>
</dbReference>
<evidence type="ECO:0000256" key="4">
    <source>
        <dbReference type="ARBA" id="ARBA00023118"/>
    </source>
</evidence>
<keyword evidence="4" id="KW-0051">Antiviral defense</keyword>
<gene>
    <name evidence="6" type="primary">csm4</name>
    <name evidence="6" type="ORF">HMPREF9429_01774</name>
</gene>
<accession>E2ZE72</accession>
<dbReference type="GO" id="GO:0003723">
    <property type="term" value="F:RNA binding"/>
    <property type="evidence" value="ECO:0007669"/>
    <property type="project" value="UniProtKB-KW"/>
</dbReference>
<dbReference type="Pfam" id="PF17953">
    <property type="entry name" value="Csm4_C"/>
    <property type="match status" value="1"/>
</dbReference>
<dbReference type="AlphaFoldDB" id="E2ZE72"/>
<evidence type="ECO:0000313" key="7">
    <source>
        <dbReference type="Proteomes" id="UP000003195"/>
    </source>
</evidence>
<evidence type="ECO:0000313" key="6">
    <source>
        <dbReference type="EMBL" id="EFQ03346.1"/>
    </source>
</evidence>
<dbReference type="GO" id="GO:0051607">
    <property type="term" value="P:defense response to virus"/>
    <property type="evidence" value="ECO:0007669"/>
    <property type="project" value="UniProtKB-KW"/>
</dbReference>
<keyword evidence="7" id="KW-1185">Reference proteome</keyword>
<dbReference type="Proteomes" id="UP000003195">
    <property type="component" value="Unassembled WGS sequence"/>
</dbReference>
<dbReference type="InterPro" id="IPR040932">
    <property type="entry name" value="Csm4_C"/>
</dbReference>
<sequence length="334" mass="37419">MMVSYLYQLKFDTPVHFGTIEAGDGLESVVYTYESDRLFSSLCCELAENGDSNKILDLVGAADSGKLILSDLFPFAKVDGDCRLYIPKPVLSIERNESDEIRSYTEACKASVAKKTNKKLEFIRVSKVDEYIQSLKSNRAFTEDDDFGASWLTEQVSCRGDKPLPYYVGTFVFAKNTGLYGIIQGEERIVQRSLDLLEQLGLSGIGGKRSSGYGKFRFHDDPFILDEEPPYDDAIELKRRMDDKTAQWHMNMSLLIPDIGDIDDIKKGFYSLKKRSGFVSSLGFGYVHKRHDIYGIASGSCFRNQPAGKVAAMRTDTGHDVYRNGKALYLGVNA</sequence>
<feature type="domain" description="Csm4 C-terminal" evidence="5">
    <location>
        <begin position="245"/>
        <end position="332"/>
    </location>
</feature>
<dbReference type="eggNOG" id="COG1567">
    <property type="taxonomic scope" value="Bacteria"/>
</dbReference>
<reference evidence="6 7" key="1">
    <citation type="submission" date="2010-08" db="EMBL/GenBank/DDBJ databases">
        <authorList>
            <person name="Weinstock G."/>
            <person name="Sodergren E."/>
            <person name="Clifton S."/>
            <person name="Fulton L."/>
            <person name="Fulton B."/>
            <person name="Courtney L."/>
            <person name="Fronick C."/>
            <person name="Harrison M."/>
            <person name="Strong C."/>
            <person name="Farmer C."/>
            <person name="Delahaunty K."/>
            <person name="Markovic C."/>
            <person name="Hall O."/>
            <person name="Minx P."/>
            <person name="Tomlinson C."/>
            <person name="Mitreva M."/>
            <person name="Hou S."/>
            <person name="Chen J."/>
            <person name="Wollam A."/>
            <person name="Pepin K.H."/>
            <person name="Johnson M."/>
            <person name="Bhonagiri V."/>
            <person name="Zhang X."/>
            <person name="Suruliraj S."/>
            <person name="Warren W."/>
            <person name="Chinwalla A."/>
            <person name="Mardis E.R."/>
            <person name="Wilson R.K."/>
        </authorList>
    </citation>
    <scope>NUCLEOTIDE SEQUENCE [LARGE SCALE GENOMIC DNA]</scope>
    <source>
        <strain evidence="6 7">F0359</strain>
    </source>
</reference>
<comment type="similarity">
    <text evidence="1">Belongs to the CRISPR-associated Csm4 family.</text>
</comment>
<dbReference type="InterPro" id="IPR005510">
    <property type="entry name" value="Csm4"/>
</dbReference>
<proteinExistence type="inferred from homology"/>
<comment type="caution">
    <text evidence="6">The sequence shown here is derived from an EMBL/GenBank/DDBJ whole genome shotgun (WGS) entry which is preliminary data.</text>
</comment>
<protein>
    <recommendedName>
        <fullName evidence="2">CRISPR system Cms protein Csm4</fullName>
    </recommendedName>
</protein>
<dbReference type="STRING" id="706434.HMPREF9429_01774"/>
<evidence type="ECO:0000256" key="1">
    <source>
        <dbReference type="ARBA" id="ARBA00005772"/>
    </source>
</evidence>
<dbReference type="OrthoDB" id="9792564at2"/>
<evidence type="ECO:0000256" key="3">
    <source>
        <dbReference type="ARBA" id="ARBA00022884"/>
    </source>
</evidence>
<keyword evidence="3" id="KW-0694">RNA-binding</keyword>
<evidence type="ECO:0000259" key="5">
    <source>
        <dbReference type="Pfam" id="PF17953"/>
    </source>
</evidence>